<feature type="compositionally biased region" description="Polar residues" evidence="1">
    <location>
        <begin position="94"/>
        <end position="105"/>
    </location>
</feature>
<feature type="region of interest" description="Disordered" evidence="1">
    <location>
        <begin position="52"/>
        <end position="120"/>
    </location>
</feature>
<comment type="caution">
    <text evidence="2">The sequence shown here is derived from an EMBL/GenBank/DDBJ whole genome shotgun (WGS) entry which is preliminary data.</text>
</comment>
<sequence length="138" mass="15195">MEQIYPLREDVISRFTGALVCVIYKNGFRQIAILNGCRGGYIELGENPFDRRMRPFWHADPSLEKSNAEPETAKTSEPAKKTASRKGKSVKAASRQNKPSPTNYAASPRNPALSASSEASASTQKIALDDILFLVHLT</sequence>
<proteinExistence type="predicted"/>
<evidence type="ECO:0000313" key="3">
    <source>
        <dbReference type="Proteomes" id="UP001141950"/>
    </source>
</evidence>
<organism evidence="2 3">
    <name type="scientific">Paenibacillus soyae</name>
    <dbReference type="NCBI Taxonomy" id="2969249"/>
    <lineage>
        <taxon>Bacteria</taxon>
        <taxon>Bacillati</taxon>
        <taxon>Bacillota</taxon>
        <taxon>Bacilli</taxon>
        <taxon>Bacillales</taxon>
        <taxon>Paenibacillaceae</taxon>
        <taxon>Paenibacillus</taxon>
    </lineage>
</organism>
<keyword evidence="3" id="KW-1185">Reference proteome</keyword>
<dbReference type="AlphaFoldDB" id="A0A9X2MLF8"/>
<reference evidence="2" key="1">
    <citation type="submission" date="2022-08" db="EMBL/GenBank/DDBJ databases">
        <title>The genomic sequence of strain Paenibacillus sp. SCIV0701.</title>
        <authorList>
            <person name="Zhao H."/>
        </authorList>
    </citation>
    <scope>NUCLEOTIDE SEQUENCE</scope>
    <source>
        <strain evidence="2">SCIV0701</strain>
    </source>
</reference>
<dbReference type="Proteomes" id="UP001141950">
    <property type="component" value="Unassembled WGS sequence"/>
</dbReference>
<protein>
    <submittedName>
        <fullName evidence="2">Uncharacterized protein</fullName>
    </submittedName>
</protein>
<name>A0A9X2MLF8_9BACL</name>
<feature type="compositionally biased region" description="Basic and acidic residues" evidence="1">
    <location>
        <begin position="61"/>
        <end position="80"/>
    </location>
</feature>
<dbReference type="RefSeq" id="WP_257441749.1">
    <property type="nucleotide sequence ID" value="NZ_JANIPJ010000001.1"/>
</dbReference>
<dbReference type="EMBL" id="JANIPJ010000001">
    <property type="protein sequence ID" value="MCR2802274.1"/>
    <property type="molecule type" value="Genomic_DNA"/>
</dbReference>
<evidence type="ECO:0000256" key="1">
    <source>
        <dbReference type="SAM" id="MobiDB-lite"/>
    </source>
</evidence>
<accession>A0A9X2MLF8</accession>
<gene>
    <name evidence="2" type="ORF">NQZ67_00140</name>
</gene>
<evidence type="ECO:0000313" key="2">
    <source>
        <dbReference type="EMBL" id="MCR2802274.1"/>
    </source>
</evidence>